<evidence type="ECO:0000313" key="1">
    <source>
        <dbReference type="EMBL" id="GAC22199.1"/>
    </source>
</evidence>
<dbReference type="Proteomes" id="UP000006327">
    <property type="component" value="Unassembled WGS sequence"/>
</dbReference>
<reference evidence="1 2" key="1">
    <citation type="journal article" date="2017" name="Antonie Van Leeuwenhoek">
        <title>Rhizobium rhizosphaerae sp. nov., a novel species isolated from rice rhizosphere.</title>
        <authorList>
            <person name="Zhao J.J."/>
            <person name="Zhang J."/>
            <person name="Zhang R.J."/>
            <person name="Zhang C.W."/>
            <person name="Yin H.Q."/>
            <person name="Zhang X.X."/>
        </authorList>
    </citation>
    <scope>NUCLEOTIDE SEQUENCE [LARGE SCALE GENOMIC DNA]</scope>
    <source>
        <strain evidence="1 2">BSs20135</strain>
    </source>
</reference>
<evidence type="ECO:0000313" key="2">
    <source>
        <dbReference type="Proteomes" id="UP000006327"/>
    </source>
</evidence>
<organism evidence="1 2">
    <name type="scientific">Paraglaciecola arctica BSs20135</name>
    <dbReference type="NCBI Taxonomy" id="493475"/>
    <lineage>
        <taxon>Bacteria</taxon>
        <taxon>Pseudomonadati</taxon>
        <taxon>Pseudomonadota</taxon>
        <taxon>Gammaproteobacteria</taxon>
        <taxon>Alteromonadales</taxon>
        <taxon>Alteromonadaceae</taxon>
        <taxon>Paraglaciecola</taxon>
    </lineage>
</organism>
<dbReference type="AlphaFoldDB" id="K6XNG6"/>
<gene>
    <name evidence="1" type="ORF">GARC_5264</name>
</gene>
<name>K6XNG6_9ALTE</name>
<proteinExistence type="predicted"/>
<dbReference type="EMBL" id="BAEO01000069">
    <property type="protein sequence ID" value="GAC22199.1"/>
    <property type="molecule type" value="Genomic_DNA"/>
</dbReference>
<keyword evidence="2" id="KW-1185">Reference proteome</keyword>
<comment type="caution">
    <text evidence="1">The sequence shown here is derived from an EMBL/GenBank/DDBJ whole genome shotgun (WGS) entry which is preliminary data.</text>
</comment>
<protein>
    <submittedName>
        <fullName evidence="1">Uncharacterized protein</fullName>
    </submittedName>
</protein>
<sequence length="39" mass="5050">MLWHYYFITVSNFFWHWWRNFDVHQNKELQQVHTVAIAR</sequence>
<dbReference type="STRING" id="493475.GARC_5264"/>
<accession>K6XNG6</accession>